<reference evidence="14 16" key="1">
    <citation type="submission" date="2019-07" db="EMBL/GenBank/DDBJ databases">
        <title>Whole genome shotgun sequence of Clostridium butyricum NBRC 3858.</title>
        <authorList>
            <person name="Hosoyama A."/>
            <person name="Uohara A."/>
            <person name="Ohji S."/>
            <person name="Ichikawa N."/>
        </authorList>
    </citation>
    <scope>NUCLEOTIDE SEQUENCE [LARGE SCALE GENOMIC DNA]</scope>
    <source>
        <strain evidence="14 16">NBRC 3858</strain>
    </source>
</reference>
<comment type="pathway">
    <text evidence="8">Amino-sugar metabolism; N-acetylneuraminate degradation; D-fructose 6-phosphate from N-acetylneuraminate: step 4/5.</text>
</comment>
<evidence type="ECO:0000256" key="1">
    <source>
        <dbReference type="ARBA" id="ARBA00010716"/>
    </source>
</evidence>
<evidence type="ECO:0000256" key="7">
    <source>
        <dbReference type="ARBA" id="ARBA00047647"/>
    </source>
</evidence>
<evidence type="ECO:0000256" key="5">
    <source>
        <dbReference type="ARBA" id="ARBA00022801"/>
    </source>
</evidence>
<dbReference type="EMBL" id="BKBC01000076">
    <property type="protein sequence ID" value="GEQ23078.1"/>
    <property type="molecule type" value="Genomic_DNA"/>
</dbReference>
<dbReference type="GO" id="GO:0046872">
    <property type="term" value="F:metal ion binding"/>
    <property type="evidence" value="ECO:0007669"/>
    <property type="project" value="UniProtKB-KW"/>
</dbReference>
<feature type="binding site" evidence="11">
    <location>
        <position position="223"/>
    </location>
    <ligand>
        <name>substrate</name>
    </ligand>
</feature>
<keyword evidence="5 9" id="KW-0378">Hydrolase</keyword>
<feature type="binding site" evidence="12">
    <location>
        <position position="125"/>
    </location>
    <ligand>
        <name>Zn(2+)</name>
        <dbReference type="ChEBI" id="CHEBI:29105"/>
    </ligand>
</feature>
<evidence type="ECO:0000256" key="4">
    <source>
        <dbReference type="ARBA" id="ARBA00022723"/>
    </source>
</evidence>
<evidence type="ECO:0000313" key="16">
    <source>
        <dbReference type="Proteomes" id="UP000321089"/>
    </source>
</evidence>
<dbReference type="PANTHER" id="PTHR11113">
    <property type="entry name" value="N-ACETYLGLUCOSAMINE-6-PHOSPHATE DEACETYLASE"/>
    <property type="match status" value="1"/>
</dbReference>
<dbReference type="GO" id="GO:0008448">
    <property type="term" value="F:N-acetylglucosamine-6-phosphate deacetylase activity"/>
    <property type="evidence" value="ECO:0007669"/>
    <property type="project" value="UniProtKB-EC"/>
</dbReference>
<dbReference type="Gene3D" id="3.20.20.140">
    <property type="entry name" value="Metal-dependent hydrolases"/>
    <property type="match status" value="1"/>
</dbReference>
<feature type="domain" description="Amidohydrolase-related" evidence="13">
    <location>
        <begin position="46"/>
        <end position="375"/>
    </location>
</feature>
<feature type="binding site" evidence="11">
    <location>
        <position position="136"/>
    </location>
    <ligand>
        <name>substrate</name>
    </ligand>
</feature>
<dbReference type="AlphaFoldDB" id="A0A512TT10"/>
<protein>
    <recommendedName>
        <fullName evidence="3">N-acetylglucosamine-6-phosphate deacetylase</fullName>
        <ecNumber evidence="2">3.5.1.25</ecNumber>
    </recommendedName>
</protein>
<gene>
    <name evidence="14" type="primary">nagA</name>
    <name evidence="14" type="ORF">CBU02nite_35840</name>
    <name evidence="15" type="ORF">GND98_018180</name>
</gene>
<dbReference type="FunFam" id="3.20.20.140:FF:000004">
    <property type="entry name" value="N-acetylglucosamine-6-phosphate deacetylase"/>
    <property type="match status" value="1"/>
</dbReference>
<dbReference type="Proteomes" id="UP000474042">
    <property type="component" value="Unassembled WGS sequence"/>
</dbReference>
<dbReference type="EMBL" id="WOFV02000095">
    <property type="protein sequence ID" value="NAS19715.1"/>
    <property type="molecule type" value="Genomic_DNA"/>
</dbReference>
<evidence type="ECO:0000313" key="15">
    <source>
        <dbReference type="EMBL" id="NAS19715.1"/>
    </source>
</evidence>
<keyword evidence="6 9" id="KW-0119">Carbohydrate metabolism</keyword>
<name>A0A512TT10_CLOBU</name>
<reference evidence="15 17" key="2">
    <citation type="submission" date="2020-01" db="EMBL/GenBank/DDBJ databases">
        <title>Genome sequence of a 1,3-propanediol producer, Clostridium butyricum S3.</title>
        <authorList>
            <person name="Zhou J."/>
        </authorList>
    </citation>
    <scope>NUCLEOTIDE SEQUENCE [LARGE SCALE GENOMIC DNA]</scope>
    <source>
        <strain evidence="15 17">S3</strain>
    </source>
</reference>
<dbReference type="Pfam" id="PF01979">
    <property type="entry name" value="Amidohydro_1"/>
    <property type="match status" value="1"/>
</dbReference>
<organism evidence="14 16">
    <name type="scientific">Clostridium butyricum</name>
    <dbReference type="NCBI Taxonomy" id="1492"/>
    <lineage>
        <taxon>Bacteria</taxon>
        <taxon>Bacillati</taxon>
        <taxon>Bacillota</taxon>
        <taxon>Clostridia</taxon>
        <taxon>Eubacteriales</taxon>
        <taxon>Clostridiaceae</taxon>
        <taxon>Clostridium</taxon>
    </lineage>
</organism>
<dbReference type="InterPro" id="IPR032466">
    <property type="entry name" value="Metal_Hydrolase"/>
</dbReference>
<feature type="active site" description="Proton donor/acceptor" evidence="10">
    <location>
        <position position="269"/>
    </location>
</feature>
<evidence type="ECO:0000256" key="11">
    <source>
        <dbReference type="PIRSR" id="PIRSR038994-2"/>
    </source>
</evidence>
<evidence type="ECO:0000256" key="3">
    <source>
        <dbReference type="ARBA" id="ARBA00018029"/>
    </source>
</evidence>
<dbReference type="CDD" id="cd00854">
    <property type="entry name" value="NagA"/>
    <property type="match status" value="1"/>
</dbReference>
<dbReference type="NCBIfam" id="TIGR00221">
    <property type="entry name" value="nagA"/>
    <property type="match status" value="1"/>
</dbReference>
<evidence type="ECO:0000256" key="8">
    <source>
        <dbReference type="ARBA" id="ARBA00060590"/>
    </source>
</evidence>
<dbReference type="GO" id="GO:0006046">
    <property type="term" value="P:N-acetylglucosamine catabolic process"/>
    <property type="evidence" value="ECO:0007669"/>
    <property type="project" value="TreeGrafter"/>
</dbReference>
<dbReference type="InterPro" id="IPR006680">
    <property type="entry name" value="Amidohydro-rel"/>
</dbReference>
<evidence type="ECO:0000256" key="12">
    <source>
        <dbReference type="PIRSR" id="PIRSR038994-3"/>
    </source>
</evidence>
<evidence type="ECO:0000256" key="10">
    <source>
        <dbReference type="PIRSR" id="PIRSR038994-1"/>
    </source>
</evidence>
<dbReference type="Proteomes" id="UP000321089">
    <property type="component" value="Unassembled WGS sequence"/>
</dbReference>
<dbReference type="RefSeq" id="WP_146869203.1">
    <property type="nucleotide sequence ID" value="NZ_BKBC01000076.1"/>
</dbReference>
<evidence type="ECO:0000256" key="6">
    <source>
        <dbReference type="ARBA" id="ARBA00023277"/>
    </source>
</evidence>
<dbReference type="EC" id="3.5.1.25" evidence="2"/>
<dbReference type="Gene3D" id="2.30.40.10">
    <property type="entry name" value="Urease, subunit C, domain 1"/>
    <property type="match status" value="1"/>
</dbReference>
<comment type="similarity">
    <text evidence="1 9">Belongs to the metallo-dependent hydrolases superfamily. NagA family.</text>
</comment>
<comment type="caution">
    <text evidence="14">The sequence shown here is derived from an EMBL/GenBank/DDBJ whole genome shotgun (WGS) entry which is preliminary data.</text>
</comment>
<dbReference type="SUPFAM" id="SSF51338">
    <property type="entry name" value="Composite domain of metallo-dependent hydrolases"/>
    <property type="match status" value="1"/>
</dbReference>
<dbReference type="InterPro" id="IPR003764">
    <property type="entry name" value="GlcNAc_6-P_deAcase"/>
</dbReference>
<feature type="binding site" evidence="11">
    <location>
        <position position="246"/>
    </location>
    <ligand>
        <name>substrate</name>
    </ligand>
</feature>
<comment type="cofactor">
    <cofactor evidence="12">
        <name>a divalent metal cation</name>
        <dbReference type="ChEBI" id="CHEBI:60240"/>
    </cofactor>
    <text evidence="12">Binds 1 divalent metal cation per subunit.</text>
</comment>
<evidence type="ECO:0000256" key="9">
    <source>
        <dbReference type="PIRNR" id="PIRNR038994"/>
    </source>
</evidence>
<evidence type="ECO:0000313" key="17">
    <source>
        <dbReference type="Proteomes" id="UP000474042"/>
    </source>
</evidence>
<evidence type="ECO:0000259" key="13">
    <source>
        <dbReference type="Pfam" id="PF01979"/>
    </source>
</evidence>
<comment type="catalytic activity">
    <reaction evidence="7">
        <text>N-acetyl-D-glucosamine 6-phosphate + H2O = D-glucosamine 6-phosphate + acetate</text>
        <dbReference type="Rhea" id="RHEA:22936"/>
        <dbReference type="ChEBI" id="CHEBI:15377"/>
        <dbReference type="ChEBI" id="CHEBI:30089"/>
        <dbReference type="ChEBI" id="CHEBI:57513"/>
        <dbReference type="ChEBI" id="CHEBI:58725"/>
        <dbReference type="EC" id="3.5.1.25"/>
    </reaction>
</comment>
<dbReference type="PANTHER" id="PTHR11113:SF14">
    <property type="entry name" value="N-ACETYLGLUCOSAMINE-6-PHOSPHATE DEACETYLASE"/>
    <property type="match status" value="1"/>
</dbReference>
<dbReference type="PIRSF" id="PIRSF038994">
    <property type="entry name" value="NagA"/>
    <property type="match status" value="1"/>
</dbReference>
<sequence>MIIKNCKIIYWDRIEEGSLLIEDGKIKEINPKEYENVDVIDANGLYVSPGFIDVHIHGAGNCDTMDGTVESINTIAETIVKHGTTSFTPTTMTASISDTRKALKVIKLCKNTGTRGANVLGAHLEGPFINKDAMGAQNGKYILEPCVDKYKEITDGYEDAIVSITISPEVDGAEELVKYISKTGVVCSIGHTKATYEQTMNHIKWGISHATHFYNAMTPFNHREPGVVGAVFNSDITTELISDGIHVSYPALKIAYKEKGSDKLLLITDAMRACCMKEGIYTLGGQDVVVKGSSARLKNGVLAGSILTLDKAVKNIYKNLNIPLFKVIKMASYNPAVHCNVVDRKGIIKEGYDADLILFDDDINIKKVLVLGREV</sequence>
<dbReference type="InterPro" id="IPR011059">
    <property type="entry name" value="Metal-dep_hydrolase_composite"/>
</dbReference>
<proteinExistence type="inferred from homology"/>
<feature type="binding site" evidence="11">
    <location>
        <begin position="215"/>
        <end position="216"/>
    </location>
    <ligand>
        <name>substrate</name>
    </ligand>
</feature>
<feature type="binding site" evidence="12">
    <location>
        <position position="212"/>
    </location>
    <ligand>
        <name>Zn(2+)</name>
        <dbReference type="ChEBI" id="CHEBI:29105"/>
    </ligand>
</feature>
<evidence type="ECO:0000256" key="2">
    <source>
        <dbReference type="ARBA" id="ARBA00011899"/>
    </source>
</evidence>
<feature type="binding site" evidence="12">
    <location>
        <position position="191"/>
    </location>
    <ligand>
        <name>Zn(2+)</name>
        <dbReference type="ChEBI" id="CHEBI:29105"/>
    </ligand>
</feature>
<feature type="binding site" evidence="11">
    <location>
        <begin position="302"/>
        <end position="304"/>
    </location>
    <ligand>
        <name>substrate</name>
    </ligand>
</feature>
<dbReference type="SUPFAM" id="SSF51556">
    <property type="entry name" value="Metallo-dependent hydrolases"/>
    <property type="match status" value="1"/>
</dbReference>
<evidence type="ECO:0000313" key="14">
    <source>
        <dbReference type="EMBL" id="GEQ23078.1"/>
    </source>
</evidence>
<keyword evidence="4 12" id="KW-0479">Metal-binding</keyword>
<accession>A0A512TT10</accession>